<feature type="compositionally biased region" description="Polar residues" evidence="1">
    <location>
        <begin position="82"/>
        <end position="94"/>
    </location>
</feature>
<evidence type="ECO:0000313" key="3">
    <source>
        <dbReference type="Proteomes" id="UP000579523"/>
    </source>
</evidence>
<feature type="compositionally biased region" description="Basic and acidic residues" evidence="1">
    <location>
        <begin position="35"/>
        <end position="53"/>
    </location>
</feature>
<feature type="region of interest" description="Disordered" evidence="1">
    <location>
        <begin position="1"/>
        <end position="94"/>
    </location>
</feature>
<evidence type="ECO:0000313" key="2">
    <source>
        <dbReference type="EMBL" id="MBB4902738.1"/>
    </source>
</evidence>
<accession>A0A7W7PWZ8</accession>
<reference evidence="2 3" key="1">
    <citation type="submission" date="2020-08" db="EMBL/GenBank/DDBJ databases">
        <title>Genomic Encyclopedia of Type Strains, Phase III (KMG-III): the genomes of soil and plant-associated and newly described type strains.</title>
        <authorList>
            <person name="Whitman W."/>
        </authorList>
    </citation>
    <scope>NUCLEOTIDE SEQUENCE [LARGE SCALE GENOMIC DNA]</scope>
    <source>
        <strain evidence="2 3">CECT 3273</strain>
    </source>
</reference>
<dbReference type="EMBL" id="JACHJI010000018">
    <property type="protein sequence ID" value="MBB4902738.1"/>
    <property type="molecule type" value="Genomic_DNA"/>
</dbReference>
<dbReference type="AlphaFoldDB" id="A0A7W7PWZ8"/>
<feature type="compositionally biased region" description="Basic residues" evidence="1">
    <location>
        <begin position="22"/>
        <end position="34"/>
    </location>
</feature>
<dbReference type="Proteomes" id="UP000579523">
    <property type="component" value="Unassembled WGS sequence"/>
</dbReference>
<sequence length="94" mass="10575">MSTTETGEAFGYGVSVTPSRDARRRRQARTRHRVERYTADRDRSTPTVHDRPHTGHSACTPRCIAATHRRAARHRRDLHLPEQNTASAAIDTGS</sequence>
<proteinExistence type="predicted"/>
<evidence type="ECO:0000256" key="1">
    <source>
        <dbReference type="SAM" id="MobiDB-lite"/>
    </source>
</evidence>
<name>A0A7W7PWZ8_9ACTN</name>
<dbReference type="RefSeq" id="WP_184828244.1">
    <property type="nucleotide sequence ID" value="NZ_BMTK01000072.1"/>
</dbReference>
<protein>
    <submittedName>
        <fullName evidence="2">Uncharacterized protein</fullName>
    </submittedName>
</protein>
<keyword evidence="3" id="KW-1185">Reference proteome</keyword>
<feature type="compositionally biased region" description="Basic residues" evidence="1">
    <location>
        <begin position="67"/>
        <end position="77"/>
    </location>
</feature>
<comment type="caution">
    <text evidence="2">The sequence shown here is derived from an EMBL/GenBank/DDBJ whole genome shotgun (WGS) entry which is preliminary data.</text>
</comment>
<gene>
    <name evidence="2" type="ORF">FHS37_006835</name>
</gene>
<organism evidence="2 3">
    <name type="scientific">Streptomyces griseomycini</name>
    <dbReference type="NCBI Taxonomy" id="66895"/>
    <lineage>
        <taxon>Bacteria</taxon>
        <taxon>Bacillati</taxon>
        <taxon>Actinomycetota</taxon>
        <taxon>Actinomycetes</taxon>
        <taxon>Kitasatosporales</taxon>
        <taxon>Streptomycetaceae</taxon>
        <taxon>Streptomyces</taxon>
    </lineage>
</organism>